<dbReference type="AlphaFoldDB" id="A0A5B8MMQ9"/>
<feature type="coiled-coil region" evidence="1">
    <location>
        <begin position="178"/>
        <end position="205"/>
    </location>
</feature>
<feature type="region of interest" description="Disordered" evidence="2">
    <location>
        <begin position="59"/>
        <end position="152"/>
    </location>
</feature>
<proteinExistence type="predicted"/>
<dbReference type="EMBL" id="CP031037">
    <property type="protein sequence ID" value="QDZ20590.1"/>
    <property type="molecule type" value="Genomic_DNA"/>
</dbReference>
<evidence type="ECO:0000256" key="2">
    <source>
        <dbReference type="SAM" id="MobiDB-lite"/>
    </source>
</evidence>
<keyword evidence="4" id="KW-1185">Reference proteome</keyword>
<evidence type="ECO:0000256" key="1">
    <source>
        <dbReference type="SAM" id="Coils"/>
    </source>
</evidence>
<gene>
    <name evidence="3" type="ORF">A3770_04p31080</name>
</gene>
<sequence length="216" mass="23321">MGFGARNMSSVAFNQFWKERVEKEEAGILSGSEKALNENNPVVIQGPLGVSMVRTYAPHRHKSSLRGSAAFVRTARDKKRGEKAPSSQASSRAPSEAGSRLSRSSRASLRRKAPPAPPSAVSGVSGVSRASTIASGDRPPIKEITIPGGVGMVGDDVETCSNVSYPTTPHHSLAGTATEEVIQRLEDLEQQLHFERMKRLQTEQDMQKLMVAAKKK</sequence>
<reference evidence="3 4" key="1">
    <citation type="submission" date="2018-07" db="EMBL/GenBank/DDBJ databases">
        <title>The complete nuclear genome of the prasinophyte Chloropicon primus (CCMP1205).</title>
        <authorList>
            <person name="Pombert J.-F."/>
            <person name="Otis C."/>
            <person name="Turmel M."/>
            <person name="Lemieux C."/>
        </authorList>
    </citation>
    <scope>NUCLEOTIDE SEQUENCE [LARGE SCALE GENOMIC DNA]</scope>
    <source>
        <strain evidence="3 4">CCMP1205</strain>
    </source>
</reference>
<keyword evidence="1" id="KW-0175">Coiled coil</keyword>
<organism evidence="3 4">
    <name type="scientific">Chloropicon primus</name>
    <dbReference type="NCBI Taxonomy" id="1764295"/>
    <lineage>
        <taxon>Eukaryota</taxon>
        <taxon>Viridiplantae</taxon>
        <taxon>Chlorophyta</taxon>
        <taxon>Chloropicophyceae</taxon>
        <taxon>Chloropicales</taxon>
        <taxon>Chloropicaceae</taxon>
        <taxon>Chloropicon</taxon>
    </lineage>
</organism>
<feature type="compositionally biased region" description="Low complexity" evidence="2">
    <location>
        <begin position="119"/>
        <end position="131"/>
    </location>
</feature>
<accession>A0A5B8MMQ9</accession>
<evidence type="ECO:0000313" key="3">
    <source>
        <dbReference type="EMBL" id="QDZ20590.1"/>
    </source>
</evidence>
<feature type="compositionally biased region" description="Low complexity" evidence="2">
    <location>
        <begin position="84"/>
        <end position="107"/>
    </location>
</feature>
<evidence type="ECO:0000313" key="4">
    <source>
        <dbReference type="Proteomes" id="UP000316726"/>
    </source>
</evidence>
<protein>
    <submittedName>
        <fullName evidence="3">Uncharacterized protein</fullName>
    </submittedName>
</protein>
<name>A0A5B8MMQ9_9CHLO</name>
<dbReference type="Proteomes" id="UP000316726">
    <property type="component" value="Chromosome 4"/>
</dbReference>